<proteinExistence type="predicted"/>
<keyword evidence="2" id="KW-1185">Reference proteome</keyword>
<protein>
    <submittedName>
        <fullName evidence="1">Cellulase family glycosylhydrolase</fullName>
    </submittedName>
</protein>
<dbReference type="Gene3D" id="3.20.20.80">
    <property type="entry name" value="Glycosidases"/>
    <property type="match status" value="1"/>
</dbReference>
<organism evidence="1 2">
    <name type="scientific">Fodinicola feengrottensis</name>
    <dbReference type="NCBI Taxonomy" id="435914"/>
    <lineage>
        <taxon>Bacteria</taxon>
        <taxon>Bacillati</taxon>
        <taxon>Actinomycetota</taxon>
        <taxon>Actinomycetes</taxon>
        <taxon>Mycobacteriales</taxon>
        <taxon>Fodinicola</taxon>
    </lineage>
</organism>
<dbReference type="SUPFAM" id="SSF51445">
    <property type="entry name" value="(Trans)glycosidases"/>
    <property type="match status" value="1"/>
</dbReference>
<name>A0ABN2I8Q5_9ACTN</name>
<evidence type="ECO:0000313" key="2">
    <source>
        <dbReference type="Proteomes" id="UP001500618"/>
    </source>
</evidence>
<sequence>MRRPAEKLIVDGQPASWLGANFWSRTGGPLMWRDYDPAVVREELRVLADHGLRQTRSFFYWPDFHPEPDTVDTGKVELFRDFLDAHIETGMSSIPTFIVGHMSGENWDPSWRGGRDLYADVWMVSRQAWFIERMVSALHDHPAVAGWLISNEMPIYGRRRGQPAAPAQDVISWATLMVQAVRAGGGDQPVSLGDGAWGIEVTGEDNGFSVRETGKLTDFTGPHVYRMETDQIRQHLGAAFICELSAVTGKPVIMEEFGLSTDFVSVANQHHYYRQTLHNSLLAGATGWIAWNNTDYDHLADQPPYRHHPFEMHFGITTNTGEPKAPLLELRDFAKTLSDVDFVRTRRADTDAALVVTAYLECDYPVSTAADRSFVFRTLRQGYVAAREASLPVAFTRERDGIATDSKLYLLPCVRQILAPTWHQLGELAAAGAVVYLSFCSGEQDFHRAFWHPKLNDMFGVEHELSYGLVQPIVDDVVEMTFTDDFGSIAAGEVLRFRTAGNENSRAYLPVQARDAKVVAVDAYGRPALLRHATGSGETVLCTYPLEYLASANQDVNPEPTYRIYDALARIAGVARELVVDDPRVLTDTLVHADGRRFGWFVSQHPTEVTIRPEVPLRTLAGEPVDDVTLPPFGVQVLEITKGE</sequence>
<gene>
    <name evidence="1" type="ORF">GCM10009765_57540</name>
</gene>
<dbReference type="Gene3D" id="3.40.50.880">
    <property type="match status" value="1"/>
</dbReference>
<dbReference type="InterPro" id="IPR017853">
    <property type="entry name" value="GH"/>
</dbReference>
<evidence type="ECO:0000313" key="1">
    <source>
        <dbReference type="EMBL" id="GAA1700571.1"/>
    </source>
</evidence>
<comment type="caution">
    <text evidence="1">The sequence shown here is derived from an EMBL/GenBank/DDBJ whole genome shotgun (WGS) entry which is preliminary data.</text>
</comment>
<dbReference type="EMBL" id="BAAANY010000023">
    <property type="protein sequence ID" value="GAA1700571.1"/>
    <property type="molecule type" value="Genomic_DNA"/>
</dbReference>
<dbReference type="Proteomes" id="UP001500618">
    <property type="component" value="Unassembled WGS sequence"/>
</dbReference>
<dbReference type="InterPro" id="IPR029062">
    <property type="entry name" value="Class_I_gatase-like"/>
</dbReference>
<accession>A0ABN2I8Q5</accession>
<reference evidence="2" key="1">
    <citation type="journal article" date="2019" name="Int. J. Syst. Evol. Microbiol.">
        <title>The Global Catalogue of Microorganisms (GCM) 10K type strain sequencing project: providing services to taxonomists for standard genome sequencing and annotation.</title>
        <authorList>
            <consortium name="The Broad Institute Genomics Platform"/>
            <consortium name="The Broad Institute Genome Sequencing Center for Infectious Disease"/>
            <person name="Wu L."/>
            <person name="Ma J."/>
        </authorList>
    </citation>
    <scope>NUCLEOTIDE SEQUENCE [LARGE SCALE GENOMIC DNA]</scope>
    <source>
        <strain evidence="2">JCM 14718</strain>
    </source>
</reference>
<dbReference type="RefSeq" id="WP_344313465.1">
    <property type="nucleotide sequence ID" value="NZ_BAAANY010000023.1"/>
</dbReference>